<name>A0ABU4YS42_9HYPH</name>
<dbReference type="InterPro" id="IPR028087">
    <property type="entry name" value="Tad_N"/>
</dbReference>
<proteinExistence type="predicted"/>
<dbReference type="RefSeq" id="WP_320298781.1">
    <property type="nucleotide sequence ID" value="NZ_JAVIIU010000019.1"/>
</dbReference>
<feature type="transmembrane region" description="Helical" evidence="1">
    <location>
        <begin position="15"/>
        <end position="35"/>
    </location>
</feature>
<keyword evidence="1" id="KW-0472">Membrane</keyword>
<comment type="caution">
    <text evidence="3">The sequence shown here is derived from an EMBL/GenBank/DDBJ whole genome shotgun (WGS) entry which is preliminary data.</text>
</comment>
<keyword evidence="1" id="KW-0812">Transmembrane</keyword>
<keyword evidence="4" id="KW-1185">Reference proteome</keyword>
<dbReference type="Pfam" id="PF13400">
    <property type="entry name" value="Tad"/>
    <property type="match status" value="1"/>
</dbReference>
<feature type="domain" description="Putative Flp pilus-assembly TadG-like N-terminal" evidence="2">
    <location>
        <begin position="14"/>
        <end position="60"/>
    </location>
</feature>
<gene>
    <name evidence="3" type="ORF">RFM52_27250</name>
</gene>
<protein>
    <submittedName>
        <fullName evidence="3">Pilus assembly protein TadG-related protein</fullName>
    </submittedName>
</protein>
<sequence>MLGTIREFWRDQRGVAMILVAIMLPVLVGFAVLALDMSRANGLHNDLQKGVDALALAGAAELDGNSDAWTRAERALGNLVSNNTIFADAGVVTLPGTGSATVNPTYSACRSRGQISWCFLASIPASDSSPITSANYAASAAATKFIQVTAQPESFTAMFPVSYLSGSSANSFNVGAEAVAGFTNALCQFTPMFICNPYTSLGALQTAVSGTSKPMVWLKEQTGGNSAQYGPGNYGFLSSPEGDKSTATLTEMFAVTNPPACYSQNGVTTRPGNIPPVNTGINTRFDLFDNSGPYKTDPTVNPPAPNVRKGMVASGSGKNCSYSTPSSGQAKNYMALPRDNCFYNGGCTQAGVLGDGTWNFYGTSTSPGYWDTNYPKDTSKGQIVKNVCGNNPSRYCVYNYEVQHQSDAALRTSFEQTAPACNTTTQSADRRLLYVAIIDCGANNVQGGGQTLPVQAFASMFVTEPAGGSPNADIYAEFEDISTSVGQNTLKKLQRNEAQLYR</sequence>
<dbReference type="Proteomes" id="UP001280156">
    <property type="component" value="Unassembled WGS sequence"/>
</dbReference>
<evidence type="ECO:0000313" key="4">
    <source>
        <dbReference type="Proteomes" id="UP001280156"/>
    </source>
</evidence>
<evidence type="ECO:0000313" key="3">
    <source>
        <dbReference type="EMBL" id="MDX8488870.1"/>
    </source>
</evidence>
<dbReference type="EMBL" id="JAVIIV010000023">
    <property type="protein sequence ID" value="MDX8488870.1"/>
    <property type="molecule type" value="Genomic_DNA"/>
</dbReference>
<reference evidence="3 4" key="1">
    <citation type="submission" date="2023-08" db="EMBL/GenBank/DDBJ databases">
        <title>Implementing the SeqCode for naming new Mesorhizobium species isolated from Vachellia karroo root nodules.</title>
        <authorList>
            <person name="Van Lill M."/>
        </authorList>
    </citation>
    <scope>NUCLEOTIDE SEQUENCE [LARGE SCALE GENOMIC DNA]</scope>
    <source>
        <strain evidence="3 4">VK2B</strain>
    </source>
</reference>
<accession>A0ABU4YS42</accession>
<organism evidence="3 4">
    <name type="scientific">Mesorhizobium humile</name>
    <dbReference type="NCBI Taxonomy" id="3072313"/>
    <lineage>
        <taxon>Bacteria</taxon>
        <taxon>Pseudomonadati</taxon>
        <taxon>Pseudomonadota</taxon>
        <taxon>Alphaproteobacteria</taxon>
        <taxon>Hyphomicrobiales</taxon>
        <taxon>Phyllobacteriaceae</taxon>
        <taxon>Mesorhizobium</taxon>
    </lineage>
</organism>
<evidence type="ECO:0000256" key="1">
    <source>
        <dbReference type="SAM" id="Phobius"/>
    </source>
</evidence>
<evidence type="ECO:0000259" key="2">
    <source>
        <dbReference type="Pfam" id="PF13400"/>
    </source>
</evidence>
<keyword evidence="1" id="KW-1133">Transmembrane helix</keyword>